<evidence type="ECO:0000313" key="3">
    <source>
        <dbReference type="Proteomes" id="UP001176517"/>
    </source>
</evidence>
<reference evidence="2" key="1">
    <citation type="journal article" date="2023" name="PhytoFront">
        <title>Draft Genome Resources of Seven Strains of Tilletia horrida, Causal Agent of Kernel Smut of Rice.</title>
        <authorList>
            <person name="Khanal S."/>
            <person name="Antony Babu S."/>
            <person name="Zhou X.G."/>
        </authorList>
    </citation>
    <scope>NUCLEOTIDE SEQUENCE</scope>
    <source>
        <strain evidence="2">TX6</strain>
    </source>
</reference>
<keyword evidence="3" id="KW-1185">Reference proteome</keyword>
<keyword evidence="1" id="KW-1133">Transmembrane helix</keyword>
<keyword evidence="1" id="KW-0472">Membrane</keyword>
<comment type="caution">
    <text evidence="2">The sequence shown here is derived from an EMBL/GenBank/DDBJ whole genome shotgun (WGS) entry which is preliminary data.</text>
</comment>
<evidence type="ECO:0000256" key="1">
    <source>
        <dbReference type="SAM" id="Phobius"/>
    </source>
</evidence>
<accession>A0AAN6JPL1</accession>
<sequence>MLCVCAQVALRDGNVKAVSRANVDTSISPHARDDAFPNWAKAVVGGAGAIIVGAGMYFGGKSLVKYLGALERERVDKVSVFPEQVYGG</sequence>
<protein>
    <submittedName>
        <fullName evidence="2">Uncharacterized protein</fullName>
    </submittedName>
</protein>
<gene>
    <name evidence="2" type="ORF">OC846_005361</name>
</gene>
<organism evidence="2 3">
    <name type="scientific">Tilletia horrida</name>
    <dbReference type="NCBI Taxonomy" id="155126"/>
    <lineage>
        <taxon>Eukaryota</taxon>
        <taxon>Fungi</taxon>
        <taxon>Dikarya</taxon>
        <taxon>Basidiomycota</taxon>
        <taxon>Ustilaginomycotina</taxon>
        <taxon>Exobasidiomycetes</taxon>
        <taxon>Tilletiales</taxon>
        <taxon>Tilletiaceae</taxon>
        <taxon>Tilletia</taxon>
    </lineage>
</organism>
<dbReference type="Proteomes" id="UP001176517">
    <property type="component" value="Unassembled WGS sequence"/>
</dbReference>
<feature type="transmembrane region" description="Helical" evidence="1">
    <location>
        <begin position="39"/>
        <end position="58"/>
    </location>
</feature>
<name>A0AAN6JPL1_9BASI</name>
<dbReference type="AlphaFoldDB" id="A0AAN6JPL1"/>
<proteinExistence type="predicted"/>
<evidence type="ECO:0000313" key="2">
    <source>
        <dbReference type="EMBL" id="KAK0546242.1"/>
    </source>
</evidence>
<keyword evidence="1" id="KW-0812">Transmembrane</keyword>
<dbReference type="EMBL" id="JAPDMZ010000201">
    <property type="protein sequence ID" value="KAK0546242.1"/>
    <property type="molecule type" value="Genomic_DNA"/>
</dbReference>